<evidence type="ECO:0000256" key="1">
    <source>
        <dbReference type="SAM" id="MobiDB-lite"/>
    </source>
</evidence>
<gene>
    <name evidence="2" type="ORF">PR048_022588</name>
</gene>
<evidence type="ECO:0000313" key="3">
    <source>
        <dbReference type="Proteomes" id="UP001159363"/>
    </source>
</evidence>
<accession>A0ABQ9H1P4</accession>
<sequence>MQGRGKRDIPKKTRRRAASSGAIPTSENPAATPSGIEPGAPWWEASGLAIAPPRPQYGVRDRWCQQILTKPFCSHHCRHSHALDQCVAYSDAACTYTLFTGRVISLVVQGRIIGLRESRRWKIAYRGFFFLLENK</sequence>
<dbReference type="Proteomes" id="UP001159363">
    <property type="component" value="Chromosome 7"/>
</dbReference>
<dbReference type="EMBL" id="JARBHB010000008">
    <property type="protein sequence ID" value="KAJ8878121.1"/>
    <property type="molecule type" value="Genomic_DNA"/>
</dbReference>
<protein>
    <submittedName>
        <fullName evidence="2">Uncharacterized protein</fullName>
    </submittedName>
</protein>
<feature type="compositionally biased region" description="Basic and acidic residues" evidence="1">
    <location>
        <begin position="1"/>
        <end position="11"/>
    </location>
</feature>
<evidence type="ECO:0000313" key="2">
    <source>
        <dbReference type="EMBL" id="KAJ8878121.1"/>
    </source>
</evidence>
<name>A0ABQ9H1P4_9NEOP</name>
<feature type="compositionally biased region" description="Polar residues" evidence="1">
    <location>
        <begin position="22"/>
        <end position="31"/>
    </location>
</feature>
<feature type="region of interest" description="Disordered" evidence="1">
    <location>
        <begin position="1"/>
        <end position="40"/>
    </location>
</feature>
<proteinExistence type="predicted"/>
<keyword evidence="3" id="KW-1185">Reference proteome</keyword>
<organism evidence="2 3">
    <name type="scientific">Dryococelus australis</name>
    <dbReference type="NCBI Taxonomy" id="614101"/>
    <lineage>
        <taxon>Eukaryota</taxon>
        <taxon>Metazoa</taxon>
        <taxon>Ecdysozoa</taxon>
        <taxon>Arthropoda</taxon>
        <taxon>Hexapoda</taxon>
        <taxon>Insecta</taxon>
        <taxon>Pterygota</taxon>
        <taxon>Neoptera</taxon>
        <taxon>Polyneoptera</taxon>
        <taxon>Phasmatodea</taxon>
        <taxon>Verophasmatodea</taxon>
        <taxon>Anareolatae</taxon>
        <taxon>Phasmatidae</taxon>
        <taxon>Eurycanthinae</taxon>
        <taxon>Dryococelus</taxon>
    </lineage>
</organism>
<comment type="caution">
    <text evidence="2">The sequence shown here is derived from an EMBL/GenBank/DDBJ whole genome shotgun (WGS) entry which is preliminary data.</text>
</comment>
<reference evidence="2 3" key="1">
    <citation type="submission" date="2023-02" db="EMBL/GenBank/DDBJ databases">
        <title>LHISI_Scaffold_Assembly.</title>
        <authorList>
            <person name="Stuart O.P."/>
            <person name="Cleave R."/>
            <person name="Magrath M.J.L."/>
            <person name="Mikheyev A.S."/>
        </authorList>
    </citation>
    <scope>NUCLEOTIDE SEQUENCE [LARGE SCALE GENOMIC DNA]</scope>
    <source>
        <strain evidence="2">Daus_M_001</strain>
        <tissue evidence="2">Leg muscle</tissue>
    </source>
</reference>